<protein>
    <submittedName>
        <fullName evidence="6">Glycosyltransferase family 4 protein</fullName>
    </submittedName>
</protein>
<dbReference type="EMBL" id="BAAAJE010000002">
    <property type="protein sequence ID" value="GAA1128967.1"/>
    <property type="molecule type" value="Genomic_DNA"/>
</dbReference>
<evidence type="ECO:0000259" key="4">
    <source>
        <dbReference type="Pfam" id="PF00534"/>
    </source>
</evidence>
<dbReference type="InterPro" id="IPR050194">
    <property type="entry name" value="Glycosyltransferase_grp1"/>
</dbReference>
<evidence type="ECO:0000313" key="7">
    <source>
        <dbReference type="Proteomes" id="UP001499979"/>
    </source>
</evidence>
<dbReference type="Pfam" id="PF00534">
    <property type="entry name" value="Glycos_transf_1"/>
    <property type="match status" value="1"/>
</dbReference>
<feature type="domain" description="Glycosyltransferase subfamily 4-like N-terminal" evidence="5">
    <location>
        <begin position="62"/>
        <end position="119"/>
    </location>
</feature>
<feature type="compositionally biased region" description="Basic and acidic residues" evidence="3">
    <location>
        <begin position="1"/>
        <end position="14"/>
    </location>
</feature>
<evidence type="ECO:0000256" key="3">
    <source>
        <dbReference type="SAM" id="MobiDB-lite"/>
    </source>
</evidence>
<dbReference type="InterPro" id="IPR028098">
    <property type="entry name" value="Glyco_trans_4-like_N"/>
</dbReference>
<evidence type="ECO:0000256" key="1">
    <source>
        <dbReference type="ARBA" id="ARBA00022676"/>
    </source>
</evidence>
<proteinExistence type="predicted"/>
<dbReference type="SUPFAM" id="SSF53756">
    <property type="entry name" value="UDP-Glycosyltransferase/glycogen phosphorylase"/>
    <property type="match status" value="1"/>
</dbReference>
<dbReference type="Pfam" id="PF13439">
    <property type="entry name" value="Glyco_transf_4"/>
    <property type="match status" value="1"/>
</dbReference>
<reference evidence="6 7" key="1">
    <citation type="journal article" date="2019" name="Int. J. Syst. Evol. Microbiol.">
        <title>The Global Catalogue of Microorganisms (GCM) 10K type strain sequencing project: providing services to taxonomists for standard genome sequencing and annotation.</title>
        <authorList>
            <consortium name="The Broad Institute Genomics Platform"/>
            <consortium name="The Broad Institute Genome Sequencing Center for Infectious Disease"/>
            <person name="Wu L."/>
            <person name="Ma J."/>
        </authorList>
    </citation>
    <scope>NUCLEOTIDE SEQUENCE [LARGE SCALE GENOMIC DNA]</scope>
    <source>
        <strain evidence="6 7">JCM 11813</strain>
    </source>
</reference>
<gene>
    <name evidence="6" type="ORF">GCM10009606_05890</name>
</gene>
<dbReference type="PANTHER" id="PTHR45947">
    <property type="entry name" value="SULFOQUINOVOSYL TRANSFERASE SQD2"/>
    <property type="match status" value="1"/>
</dbReference>
<dbReference type="CDD" id="cd03801">
    <property type="entry name" value="GT4_PimA-like"/>
    <property type="match status" value="1"/>
</dbReference>
<keyword evidence="1" id="KW-0328">Glycosyltransferase</keyword>
<organism evidence="6 7">
    <name type="scientific">Nocardioides aquiterrae</name>
    <dbReference type="NCBI Taxonomy" id="203799"/>
    <lineage>
        <taxon>Bacteria</taxon>
        <taxon>Bacillati</taxon>
        <taxon>Actinomycetota</taxon>
        <taxon>Actinomycetes</taxon>
        <taxon>Propionibacteriales</taxon>
        <taxon>Nocardioidaceae</taxon>
        <taxon>Nocardioides</taxon>
    </lineage>
</organism>
<dbReference type="Gene3D" id="3.40.50.2000">
    <property type="entry name" value="Glycogen Phosphorylase B"/>
    <property type="match status" value="2"/>
</dbReference>
<dbReference type="InterPro" id="IPR001296">
    <property type="entry name" value="Glyco_trans_1"/>
</dbReference>
<keyword evidence="2" id="KW-0808">Transferase</keyword>
<evidence type="ECO:0000313" key="6">
    <source>
        <dbReference type="EMBL" id="GAA1128967.1"/>
    </source>
</evidence>
<evidence type="ECO:0000256" key="2">
    <source>
        <dbReference type="ARBA" id="ARBA00022679"/>
    </source>
</evidence>
<evidence type="ECO:0000259" key="5">
    <source>
        <dbReference type="Pfam" id="PF13439"/>
    </source>
</evidence>
<name>A0ABN1U8N8_9ACTN</name>
<dbReference type="PANTHER" id="PTHR45947:SF3">
    <property type="entry name" value="SULFOQUINOVOSYL TRANSFERASE SQD2"/>
    <property type="match status" value="1"/>
</dbReference>
<sequence length="298" mass="30964">MIHLVRPADVDDPQRPSGGNVYDRRVADALGMVEHTSVATVPDGAVALVDGLLASPALLPESSRVRVVVLVHMPRWQWWEGPVLQAAAGVVATSRWTRDRLAACYGLDRVVVAEPGVDPAPVSPGSASGASLLSVGAVTALKGYDVLAAALRRIDDLAWSCRGVGSTAVEPDFAASLPATVRLTGPLTRAQLDATYAEADLLVLASRAEAYGMVVTEALARGVPVVASDVGGVREALGDGGVLVPPGDPDALAAALREWLTSPSHRSSLRAAARARRTELTGWDRTAALVAQALEAAR</sequence>
<dbReference type="Proteomes" id="UP001499979">
    <property type="component" value="Unassembled WGS sequence"/>
</dbReference>
<keyword evidence="7" id="KW-1185">Reference proteome</keyword>
<feature type="region of interest" description="Disordered" evidence="3">
    <location>
        <begin position="1"/>
        <end position="20"/>
    </location>
</feature>
<accession>A0ABN1U8N8</accession>
<feature type="domain" description="Glycosyl transferase family 1" evidence="4">
    <location>
        <begin position="132"/>
        <end position="275"/>
    </location>
</feature>
<comment type="caution">
    <text evidence="6">The sequence shown here is derived from an EMBL/GenBank/DDBJ whole genome shotgun (WGS) entry which is preliminary data.</text>
</comment>
<dbReference type="RefSeq" id="WP_343905502.1">
    <property type="nucleotide sequence ID" value="NZ_BAAAJE010000002.1"/>
</dbReference>